<dbReference type="GO" id="GO:0030246">
    <property type="term" value="F:carbohydrate binding"/>
    <property type="evidence" value="ECO:0007669"/>
    <property type="project" value="UniProtKB-KW"/>
</dbReference>
<evidence type="ECO:0000256" key="17">
    <source>
        <dbReference type="ARBA" id="ARBA00048679"/>
    </source>
</evidence>
<dbReference type="InterPro" id="IPR011009">
    <property type="entry name" value="Kinase-like_dom_sf"/>
</dbReference>
<evidence type="ECO:0000256" key="1">
    <source>
        <dbReference type="ARBA" id="ARBA00004251"/>
    </source>
</evidence>
<accession>A0A835MNQ3</accession>
<dbReference type="FunFam" id="1.10.510.10:FF:000060">
    <property type="entry name" value="G-type lectin S-receptor-like serine/threonine-protein kinase"/>
    <property type="match status" value="1"/>
</dbReference>
<dbReference type="CDD" id="cd00028">
    <property type="entry name" value="B_lectin"/>
    <property type="match status" value="1"/>
</dbReference>
<evidence type="ECO:0000256" key="8">
    <source>
        <dbReference type="ARBA" id="ARBA00022741"/>
    </source>
</evidence>
<evidence type="ECO:0000256" key="10">
    <source>
        <dbReference type="ARBA" id="ARBA00022840"/>
    </source>
</evidence>
<dbReference type="Gene3D" id="3.30.200.20">
    <property type="entry name" value="Phosphorylase Kinase, domain 1"/>
    <property type="match status" value="1"/>
</dbReference>
<feature type="transmembrane region" description="Helical" evidence="20">
    <location>
        <begin position="456"/>
        <end position="477"/>
    </location>
</feature>
<dbReference type="PROSITE" id="PS51257">
    <property type="entry name" value="PROKAR_LIPOPROTEIN"/>
    <property type="match status" value="1"/>
</dbReference>
<dbReference type="InterPro" id="IPR003609">
    <property type="entry name" value="Pan_app"/>
</dbReference>
<keyword evidence="6" id="KW-0732">Signal</keyword>
<evidence type="ECO:0000256" key="11">
    <source>
        <dbReference type="ARBA" id="ARBA00022989"/>
    </source>
</evidence>
<keyword evidence="4 18" id="KW-0808">Transferase</keyword>
<evidence type="ECO:0000256" key="6">
    <source>
        <dbReference type="ARBA" id="ARBA00022729"/>
    </source>
</evidence>
<dbReference type="OrthoDB" id="1933550at2759"/>
<comment type="similarity">
    <text evidence="18">Belongs to the protein kinase superfamily. Ser/Thr protein kinase family.</text>
</comment>
<dbReference type="Pfam" id="PF07714">
    <property type="entry name" value="PK_Tyr_Ser-Thr"/>
    <property type="match status" value="1"/>
</dbReference>
<dbReference type="FunFam" id="3.30.200.20:FF:000330">
    <property type="entry name" value="G-type lectin S-receptor-like serine/threonine-protein kinase At4g03230"/>
    <property type="match status" value="1"/>
</dbReference>
<dbReference type="InterPro" id="IPR001245">
    <property type="entry name" value="Ser-Thr/Tyr_kinase_cat_dom"/>
</dbReference>
<dbReference type="Pfam" id="PF08276">
    <property type="entry name" value="PAN_2"/>
    <property type="match status" value="1"/>
</dbReference>
<feature type="domain" description="Bulb-type lectin" evidence="22">
    <location>
        <begin position="29"/>
        <end position="151"/>
    </location>
</feature>
<keyword evidence="12 20" id="KW-0472">Membrane</keyword>
<evidence type="ECO:0000256" key="15">
    <source>
        <dbReference type="ARBA" id="ARBA00023180"/>
    </source>
</evidence>
<evidence type="ECO:0000313" key="25">
    <source>
        <dbReference type="Proteomes" id="UP000657918"/>
    </source>
</evidence>
<evidence type="ECO:0000256" key="4">
    <source>
        <dbReference type="ARBA" id="ARBA00022679"/>
    </source>
</evidence>
<dbReference type="GO" id="GO:0004674">
    <property type="term" value="F:protein serine/threonine kinase activity"/>
    <property type="evidence" value="ECO:0007669"/>
    <property type="project" value="UniProtKB-KW"/>
</dbReference>
<keyword evidence="11 20" id="KW-1133">Transmembrane helix</keyword>
<feature type="domain" description="Protein kinase" evidence="21">
    <location>
        <begin position="540"/>
        <end position="825"/>
    </location>
</feature>
<keyword evidence="2" id="KW-1003">Cell membrane</keyword>
<dbReference type="AlphaFoldDB" id="A0A835MNQ3"/>
<dbReference type="CDD" id="cd01098">
    <property type="entry name" value="PAN_AP_plant"/>
    <property type="match status" value="1"/>
</dbReference>
<dbReference type="PIRSF" id="PIRSF000641">
    <property type="entry name" value="SRK"/>
    <property type="match status" value="1"/>
</dbReference>
<evidence type="ECO:0000256" key="5">
    <source>
        <dbReference type="ARBA" id="ARBA00022692"/>
    </source>
</evidence>
<keyword evidence="25" id="KW-1185">Reference proteome</keyword>
<evidence type="ECO:0000256" key="14">
    <source>
        <dbReference type="ARBA" id="ARBA00023170"/>
    </source>
</evidence>
<dbReference type="Pfam" id="PF01453">
    <property type="entry name" value="B_lectin"/>
    <property type="match status" value="1"/>
</dbReference>
<evidence type="ECO:0000256" key="9">
    <source>
        <dbReference type="ARBA" id="ARBA00022777"/>
    </source>
</evidence>
<evidence type="ECO:0000256" key="18">
    <source>
        <dbReference type="PIRNR" id="PIRNR000641"/>
    </source>
</evidence>
<feature type="region of interest" description="Disordered" evidence="19">
    <location>
        <begin position="821"/>
        <end position="842"/>
    </location>
</feature>
<gene>
    <name evidence="24" type="ORF">SADUNF_Sadunf11G0019000</name>
</gene>
<dbReference type="Pfam" id="PF11883">
    <property type="entry name" value="DUF3403"/>
    <property type="match status" value="1"/>
</dbReference>
<evidence type="ECO:0000259" key="21">
    <source>
        <dbReference type="PROSITE" id="PS50011"/>
    </source>
</evidence>
<comment type="caution">
    <text evidence="24">The sequence shown here is derived from an EMBL/GenBank/DDBJ whole genome shotgun (WGS) entry which is preliminary data.</text>
</comment>
<evidence type="ECO:0000259" key="22">
    <source>
        <dbReference type="PROSITE" id="PS50927"/>
    </source>
</evidence>
<dbReference type="PROSITE" id="PS00108">
    <property type="entry name" value="PROTEIN_KINASE_ST"/>
    <property type="match status" value="1"/>
</dbReference>
<keyword evidence="5 20" id="KW-0812">Transmembrane</keyword>
<dbReference type="InterPro" id="IPR008271">
    <property type="entry name" value="Ser/Thr_kinase_AS"/>
</dbReference>
<name>A0A835MNQ3_9ROSI</name>
<dbReference type="Gene3D" id="1.10.510.10">
    <property type="entry name" value="Transferase(Phosphotransferase) domain 1"/>
    <property type="match status" value="1"/>
</dbReference>
<keyword evidence="14" id="KW-0675">Receptor</keyword>
<dbReference type="InterPro" id="IPR021820">
    <property type="entry name" value="S-locus_recpt_kinase_C"/>
</dbReference>
<keyword evidence="9 18" id="KW-0418">Kinase</keyword>
<dbReference type="CDD" id="cd14066">
    <property type="entry name" value="STKc_IRAK"/>
    <property type="match status" value="1"/>
</dbReference>
<reference evidence="24 25" key="1">
    <citation type="submission" date="2020-10" db="EMBL/GenBank/DDBJ databases">
        <title>Plant Genome Project.</title>
        <authorList>
            <person name="Zhang R.-G."/>
        </authorList>
    </citation>
    <scope>NUCLEOTIDE SEQUENCE [LARGE SCALE GENOMIC DNA]</scope>
    <source>
        <strain evidence="24">FAFU-HL-1</strain>
        <tissue evidence="24">Leaf</tissue>
    </source>
</reference>
<dbReference type="PANTHER" id="PTHR27002:SF1103">
    <property type="entry name" value="RECEPTOR-LIKE SERINE_THREONINE-PROTEIN KINASE"/>
    <property type="match status" value="1"/>
</dbReference>
<dbReference type="SMART" id="SM00473">
    <property type="entry name" value="PAN_AP"/>
    <property type="match status" value="1"/>
</dbReference>
<evidence type="ECO:0000256" key="12">
    <source>
        <dbReference type="ARBA" id="ARBA00023136"/>
    </source>
</evidence>
<dbReference type="GO" id="GO:0005524">
    <property type="term" value="F:ATP binding"/>
    <property type="evidence" value="ECO:0007669"/>
    <property type="project" value="UniProtKB-KW"/>
</dbReference>
<evidence type="ECO:0000256" key="3">
    <source>
        <dbReference type="ARBA" id="ARBA00022527"/>
    </source>
</evidence>
<dbReference type="PROSITE" id="PS50011">
    <property type="entry name" value="PROTEIN_KINASE_DOM"/>
    <property type="match status" value="1"/>
</dbReference>
<evidence type="ECO:0000313" key="24">
    <source>
        <dbReference type="EMBL" id="KAF9672230.1"/>
    </source>
</evidence>
<dbReference type="PANTHER" id="PTHR27002">
    <property type="entry name" value="RECEPTOR-LIKE SERINE/THREONINE-PROTEIN KINASE SD1-8"/>
    <property type="match status" value="1"/>
</dbReference>
<dbReference type="InterPro" id="IPR001480">
    <property type="entry name" value="Bulb-type_lectin_dom"/>
</dbReference>
<evidence type="ECO:0000256" key="2">
    <source>
        <dbReference type="ARBA" id="ARBA00022475"/>
    </source>
</evidence>
<evidence type="ECO:0000256" key="19">
    <source>
        <dbReference type="SAM" id="MobiDB-lite"/>
    </source>
</evidence>
<proteinExistence type="inferred from homology"/>
<dbReference type="InterPro" id="IPR000719">
    <property type="entry name" value="Prot_kinase_dom"/>
</dbReference>
<dbReference type="Pfam" id="PF00954">
    <property type="entry name" value="S_locus_glycop"/>
    <property type="match status" value="1"/>
</dbReference>
<sequence length="856" mass="95999">MDTRRFLNANAIVPFMATILFASCFENDIINQTHFISDSKNESLVSSNGNFKLGFFSPGNSPSRYVGIWFNKVPKQTVVWVANREIPLKNSAGIFKITADGNIAVVGSKGRTPLWSTNISTPNANSTAKLLPSGNLVLVAKNNSGNSESIVWQSFDYPTDTILPGMRFGLNRETGLNQFLTSWKSSDEPAQGDFSFGLNPNGSPQYFLYRNLDPYWRGGPWNGRSLSGTPDISTRVNNNLADFSNEAGLFNYTFVSNKQGTYISFHPSNTSIFSTLVVEPTGIVKRVIWREDSQDWALFWLEPDDSCDVYANCGSYSICNFDNAIKYSCLPGFEPLSPHDWHTRCVERRKFQCGKGEGEGFIKMANVKIPDASNARAYTNLSLKDCELECLRSCNCSGYASIDINNEGQGCLAWYGMLNDMQQYTEEGQDFYLRVDAGELAAYAKNSSKTSTDSNWIVRVIICFAIALLLLFVSIYLHSRKKRAVRKGYLEKQRRCELLSLDPETCMSNFKDLPTAHECEENVNITFYDLSTIRAATDNFSSETKLGEGGFGPVYKGKLSNGKEVAIKRLSKNSGQGIVEFKNEVLLIAKLQHRNLVRILGCCIEAEEKMLIYEYMPNKSLDCFIFDQSRKASLEWEKRFKIIMDIARGILYLHQDSRLRIIHRDLKTSNVLLDGEMNAKISDFGRARIFCGNQNQANTNRVVGTFGYMSPEYALDALFSVKSDVFSFGVMLLEIISGRKNIGFFKEDLSSNLIRYAWNLWKDRKALEMMDLSIRQSCPSSEVLRCIQVGLLCVQDGAANRPTMSEIIFMLSTDTALPSPAQPTFSSIRSQNDPSFPAMDTSSSVNQVTISLVDAR</sequence>
<dbReference type="InterPro" id="IPR036426">
    <property type="entry name" value="Bulb-type_lectin_dom_sf"/>
</dbReference>
<keyword evidence="3 18" id="KW-0723">Serine/threonine-protein kinase</keyword>
<keyword evidence="10 18" id="KW-0067">ATP-binding</keyword>
<dbReference type="GO" id="GO:0005886">
    <property type="term" value="C:plasma membrane"/>
    <property type="evidence" value="ECO:0007669"/>
    <property type="project" value="UniProtKB-SubCell"/>
</dbReference>
<comment type="catalytic activity">
    <reaction evidence="17 18">
        <text>L-seryl-[protein] + ATP = O-phospho-L-seryl-[protein] + ADP + H(+)</text>
        <dbReference type="Rhea" id="RHEA:17989"/>
        <dbReference type="Rhea" id="RHEA-COMP:9863"/>
        <dbReference type="Rhea" id="RHEA-COMP:11604"/>
        <dbReference type="ChEBI" id="CHEBI:15378"/>
        <dbReference type="ChEBI" id="CHEBI:29999"/>
        <dbReference type="ChEBI" id="CHEBI:30616"/>
        <dbReference type="ChEBI" id="CHEBI:83421"/>
        <dbReference type="ChEBI" id="CHEBI:456216"/>
        <dbReference type="EC" id="2.7.11.1"/>
    </reaction>
</comment>
<dbReference type="Proteomes" id="UP000657918">
    <property type="component" value="Chromosome 11"/>
</dbReference>
<comment type="catalytic activity">
    <reaction evidence="16 18">
        <text>L-threonyl-[protein] + ATP = O-phospho-L-threonyl-[protein] + ADP + H(+)</text>
        <dbReference type="Rhea" id="RHEA:46608"/>
        <dbReference type="Rhea" id="RHEA-COMP:11060"/>
        <dbReference type="Rhea" id="RHEA-COMP:11605"/>
        <dbReference type="ChEBI" id="CHEBI:15378"/>
        <dbReference type="ChEBI" id="CHEBI:30013"/>
        <dbReference type="ChEBI" id="CHEBI:30616"/>
        <dbReference type="ChEBI" id="CHEBI:61977"/>
        <dbReference type="ChEBI" id="CHEBI:456216"/>
        <dbReference type="EC" id="2.7.11.1"/>
    </reaction>
</comment>
<dbReference type="SUPFAM" id="SSF56112">
    <property type="entry name" value="Protein kinase-like (PK-like)"/>
    <property type="match status" value="1"/>
</dbReference>
<evidence type="ECO:0000259" key="23">
    <source>
        <dbReference type="PROSITE" id="PS50948"/>
    </source>
</evidence>
<keyword evidence="7" id="KW-0430">Lectin</keyword>
<dbReference type="SMART" id="SM00108">
    <property type="entry name" value="B_lectin"/>
    <property type="match status" value="1"/>
</dbReference>
<dbReference type="GO" id="GO:0048544">
    <property type="term" value="P:recognition of pollen"/>
    <property type="evidence" value="ECO:0007669"/>
    <property type="project" value="InterPro"/>
</dbReference>
<dbReference type="EC" id="2.7.11.1" evidence="18"/>
<dbReference type="InterPro" id="IPR024171">
    <property type="entry name" value="SRK-like_kinase"/>
</dbReference>
<dbReference type="FunFam" id="2.90.10.10:FF:000001">
    <property type="entry name" value="G-type lectin S-receptor-like serine/threonine-protein kinase"/>
    <property type="match status" value="1"/>
</dbReference>
<dbReference type="SUPFAM" id="SSF51110">
    <property type="entry name" value="alpha-D-mannose-specific plant lectins"/>
    <property type="match status" value="1"/>
</dbReference>
<evidence type="ECO:0000256" key="13">
    <source>
        <dbReference type="ARBA" id="ARBA00023157"/>
    </source>
</evidence>
<evidence type="ECO:0000256" key="20">
    <source>
        <dbReference type="SAM" id="Phobius"/>
    </source>
</evidence>
<dbReference type="InterPro" id="IPR000858">
    <property type="entry name" value="S_locus_glycoprot_dom"/>
</dbReference>
<keyword evidence="13" id="KW-1015">Disulfide bond</keyword>
<comment type="subcellular location">
    <subcellularLocation>
        <location evidence="1">Cell membrane</location>
        <topology evidence="1">Single-pass type I membrane protein</topology>
    </subcellularLocation>
</comment>
<dbReference type="Gene3D" id="2.90.10.10">
    <property type="entry name" value="Bulb-type lectin domain"/>
    <property type="match status" value="1"/>
</dbReference>
<feature type="domain" description="Apple" evidence="23">
    <location>
        <begin position="353"/>
        <end position="436"/>
    </location>
</feature>
<evidence type="ECO:0000256" key="7">
    <source>
        <dbReference type="ARBA" id="ARBA00022734"/>
    </source>
</evidence>
<dbReference type="PROSITE" id="PS50927">
    <property type="entry name" value="BULB_LECTIN"/>
    <property type="match status" value="1"/>
</dbReference>
<organism evidence="24 25">
    <name type="scientific">Salix dunnii</name>
    <dbReference type="NCBI Taxonomy" id="1413687"/>
    <lineage>
        <taxon>Eukaryota</taxon>
        <taxon>Viridiplantae</taxon>
        <taxon>Streptophyta</taxon>
        <taxon>Embryophyta</taxon>
        <taxon>Tracheophyta</taxon>
        <taxon>Spermatophyta</taxon>
        <taxon>Magnoliopsida</taxon>
        <taxon>eudicotyledons</taxon>
        <taxon>Gunneridae</taxon>
        <taxon>Pentapetalae</taxon>
        <taxon>rosids</taxon>
        <taxon>fabids</taxon>
        <taxon>Malpighiales</taxon>
        <taxon>Salicaceae</taxon>
        <taxon>Saliceae</taxon>
        <taxon>Salix</taxon>
    </lineage>
</organism>
<evidence type="ECO:0000256" key="16">
    <source>
        <dbReference type="ARBA" id="ARBA00047899"/>
    </source>
</evidence>
<dbReference type="EMBL" id="JADGMS010000011">
    <property type="protein sequence ID" value="KAF9672230.1"/>
    <property type="molecule type" value="Genomic_DNA"/>
</dbReference>
<keyword evidence="15" id="KW-0325">Glycoprotein</keyword>
<dbReference type="PROSITE" id="PS50948">
    <property type="entry name" value="PAN"/>
    <property type="match status" value="1"/>
</dbReference>
<dbReference type="SMART" id="SM00220">
    <property type="entry name" value="S_TKc"/>
    <property type="match status" value="1"/>
</dbReference>
<keyword evidence="8 18" id="KW-0547">Nucleotide-binding</keyword>
<protein>
    <recommendedName>
        <fullName evidence="18">Receptor-like serine/threonine-protein kinase</fullName>
        <ecNumber evidence="18">2.7.11.1</ecNumber>
    </recommendedName>
</protein>